<evidence type="ECO:0000313" key="13">
    <source>
        <dbReference type="Proteomes" id="UP000279236"/>
    </source>
</evidence>
<protein>
    <recommendedName>
        <fullName evidence="11">Major facilitator superfamily (MFS) profile domain-containing protein</fullName>
    </recommendedName>
</protein>
<reference evidence="12 13" key="1">
    <citation type="submission" date="2018-11" db="EMBL/GenBank/DDBJ databases">
        <title>Genome sequence of Apiotrichum porosum DSM 27194.</title>
        <authorList>
            <person name="Aliyu H."/>
            <person name="Gorte O."/>
            <person name="Ochsenreither K."/>
        </authorList>
    </citation>
    <scope>NUCLEOTIDE SEQUENCE [LARGE SCALE GENOMIC DNA]</scope>
    <source>
        <strain evidence="12 13">DSM 27194</strain>
    </source>
</reference>
<dbReference type="InterPro" id="IPR020846">
    <property type="entry name" value="MFS_dom"/>
</dbReference>
<dbReference type="EMBL" id="RSCE01000001">
    <property type="protein sequence ID" value="RSH87551.1"/>
    <property type="molecule type" value="Genomic_DNA"/>
</dbReference>
<dbReference type="GeneID" id="39584604"/>
<dbReference type="PANTHER" id="PTHR48022">
    <property type="entry name" value="PLASTIDIC GLUCOSE TRANSPORTER 4"/>
    <property type="match status" value="1"/>
</dbReference>
<feature type="compositionally biased region" description="Basic and acidic residues" evidence="9">
    <location>
        <begin position="533"/>
        <end position="545"/>
    </location>
</feature>
<feature type="transmembrane region" description="Helical" evidence="10">
    <location>
        <begin position="441"/>
        <end position="459"/>
    </location>
</feature>
<feature type="domain" description="Major facilitator superfamily (MFS) profile" evidence="11">
    <location>
        <begin position="54"/>
        <end position="498"/>
    </location>
</feature>
<feature type="transmembrane region" description="Helical" evidence="10">
    <location>
        <begin position="376"/>
        <end position="397"/>
    </location>
</feature>
<organism evidence="12 13">
    <name type="scientific">Apiotrichum porosum</name>
    <dbReference type="NCBI Taxonomy" id="105984"/>
    <lineage>
        <taxon>Eukaryota</taxon>
        <taxon>Fungi</taxon>
        <taxon>Dikarya</taxon>
        <taxon>Basidiomycota</taxon>
        <taxon>Agaricomycotina</taxon>
        <taxon>Tremellomycetes</taxon>
        <taxon>Trichosporonales</taxon>
        <taxon>Trichosporonaceae</taxon>
        <taxon>Apiotrichum</taxon>
    </lineage>
</organism>
<dbReference type="InterPro" id="IPR005828">
    <property type="entry name" value="MFS_sugar_transport-like"/>
</dbReference>
<feature type="transmembrane region" description="Helical" evidence="10">
    <location>
        <begin position="131"/>
        <end position="150"/>
    </location>
</feature>
<dbReference type="PROSITE" id="PS50850">
    <property type="entry name" value="MFS"/>
    <property type="match status" value="1"/>
</dbReference>
<feature type="region of interest" description="Disordered" evidence="9">
    <location>
        <begin position="531"/>
        <end position="551"/>
    </location>
</feature>
<comment type="caution">
    <text evidence="12">The sequence shown here is derived from an EMBL/GenBank/DDBJ whole genome shotgun (WGS) entry which is preliminary data.</text>
</comment>
<evidence type="ECO:0000313" key="12">
    <source>
        <dbReference type="EMBL" id="RSH87551.1"/>
    </source>
</evidence>
<dbReference type="PROSITE" id="PS00217">
    <property type="entry name" value="SUGAR_TRANSPORT_2"/>
    <property type="match status" value="1"/>
</dbReference>
<keyword evidence="6 10" id="KW-0472">Membrane</keyword>
<dbReference type="RefSeq" id="XP_028479759.1">
    <property type="nucleotide sequence ID" value="XM_028615902.1"/>
</dbReference>
<evidence type="ECO:0000256" key="8">
    <source>
        <dbReference type="RuleBase" id="RU003346"/>
    </source>
</evidence>
<dbReference type="PANTHER" id="PTHR48022:SF53">
    <property type="entry name" value="ALPHA-GLUCOSIDE TRANSPORTER, PUTATIVE (AFU_ORTHOLOGUE AFUA_3G01700)-RELATED"/>
    <property type="match status" value="1"/>
</dbReference>
<dbReference type="InterPro" id="IPR036259">
    <property type="entry name" value="MFS_trans_sf"/>
</dbReference>
<dbReference type="SUPFAM" id="SSF103473">
    <property type="entry name" value="MFS general substrate transporter"/>
    <property type="match status" value="1"/>
</dbReference>
<evidence type="ECO:0000259" key="11">
    <source>
        <dbReference type="PROSITE" id="PS50850"/>
    </source>
</evidence>
<dbReference type="OrthoDB" id="6612291at2759"/>
<dbReference type="InterPro" id="IPR050360">
    <property type="entry name" value="MFS_Sugar_Transporters"/>
</dbReference>
<feature type="transmembrane region" description="Helical" evidence="10">
    <location>
        <begin position="471"/>
        <end position="492"/>
    </location>
</feature>
<keyword evidence="3 8" id="KW-0813">Transport</keyword>
<sequence>MSSPEDPKPDTVVVANHDTGMDPFLVAQAQQAAAKEKAMPLKQAVPIFWRGMFWSGILSVALVMEGFDVVQLGAFYAQPAFQKHFGEPTSSGSGYYIPANWQSAIGNSGTAGTVLGLIFNAWAQYRYGSKWVYVGAMTLLIGALAFTPFAPSLTVILIGSIFIGFLNGIFQTLTTAYAAELCPMVVRPYLTSWVNVCWTLGALLGSATQNATLNFPGDSAWKTPLYLQWIWPGPLIVAAIFAPESPWHLTRTGQIDEAKKSISRLAYPGYYSEDDLTAQVALMQHTLAIEALEHKDQSFLNCFKGTNLRRTEIVAAVFAVQQWCGQPMTSLSTQLLTSVGLSVTNSFRISLATYGMGLLGTLLMWGGIGRFGRRRIYLVGQAGMAIVLGVMGILGFFKTTAIVYTTSAMLIFMNFIFQCTVGPACYTYVAELPAAEVRSPTIVVARGAYILSGLVTGQLTPRMLSTEEWDWGAKCGLFWMGTNILGLIYCYFRMPETRGRTFGELDILFSNHVPARKFASTNVEEFEELNDPMGEKEKETGEVQHVEALAS</sequence>
<comment type="similarity">
    <text evidence="2 8">Belongs to the major facilitator superfamily. Sugar transporter (TC 2.A.1.1) family.</text>
</comment>
<feature type="transmembrane region" description="Helical" evidence="10">
    <location>
        <begin position="351"/>
        <end position="369"/>
    </location>
</feature>
<evidence type="ECO:0000256" key="2">
    <source>
        <dbReference type="ARBA" id="ARBA00010992"/>
    </source>
</evidence>
<dbReference type="AlphaFoldDB" id="A0A427Y8X0"/>
<keyword evidence="5 10" id="KW-1133">Transmembrane helix</keyword>
<dbReference type="FunFam" id="1.20.1250.20:FF:000078">
    <property type="entry name" value="MFS maltose transporter, putative"/>
    <property type="match status" value="1"/>
</dbReference>
<dbReference type="InterPro" id="IPR005829">
    <property type="entry name" value="Sugar_transporter_CS"/>
</dbReference>
<dbReference type="GO" id="GO:0016020">
    <property type="term" value="C:membrane"/>
    <property type="evidence" value="ECO:0007669"/>
    <property type="project" value="UniProtKB-SubCell"/>
</dbReference>
<dbReference type="GO" id="GO:0005351">
    <property type="term" value="F:carbohydrate:proton symporter activity"/>
    <property type="evidence" value="ECO:0007669"/>
    <property type="project" value="TreeGrafter"/>
</dbReference>
<evidence type="ECO:0000256" key="1">
    <source>
        <dbReference type="ARBA" id="ARBA00004141"/>
    </source>
</evidence>
<dbReference type="InterPro" id="IPR003663">
    <property type="entry name" value="Sugar/inositol_transpt"/>
</dbReference>
<comment type="subcellular location">
    <subcellularLocation>
        <location evidence="1">Membrane</location>
        <topology evidence="1">Multi-pass membrane protein</topology>
    </subcellularLocation>
</comment>
<feature type="transmembrane region" description="Helical" evidence="10">
    <location>
        <begin position="409"/>
        <end position="429"/>
    </location>
</feature>
<evidence type="ECO:0000256" key="6">
    <source>
        <dbReference type="ARBA" id="ARBA00023136"/>
    </source>
</evidence>
<comment type="catalytic activity">
    <reaction evidence="7">
        <text>myo-inositol(out) + H(+)(out) = myo-inositol(in) + H(+)(in)</text>
        <dbReference type="Rhea" id="RHEA:60364"/>
        <dbReference type="ChEBI" id="CHEBI:15378"/>
        <dbReference type="ChEBI" id="CHEBI:17268"/>
    </reaction>
</comment>
<proteinExistence type="inferred from homology"/>
<evidence type="ECO:0000256" key="10">
    <source>
        <dbReference type="SAM" id="Phobius"/>
    </source>
</evidence>
<dbReference type="Gene3D" id="1.20.1250.20">
    <property type="entry name" value="MFS general substrate transporter like domains"/>
    <property type="match status" value="1"/>
</dbReference>
<evidence type="ECO:0000256" key="5">
    <source>
        <dbReference type="ARBA" id="ARBA00022989"/>
    </source>
</evidence>
<keyword evidence="4 10" id="KW-0812">Transmembrane</keyword>
<feature type="transmembrane region" description="Helical" evidence="10">
    <location>
        <begin position="186"/>
        <end position="205"/>
    </location>
</feature>
<evidence type="ECO:0000256" key="9">
    <source>
        <dbReference type="SAM" id="MobiDB-lite"/>
    </source>
</evidence>
<name>A0A427Y8X0_9TREE</name>
<evidence type="ECO:0000256" key="4">
    <source>
        <dbReference type="ARBA" id="ARBA00022692"/>
    </source>
</evidence>
<feature type="transmembrane region" description="Helical" evidence="10">
    <location>
        <begin position="101"/>
        <end position="119"/>
    </location>
</feature>
<evidence type="ECO:0000256" key="7">
    <source>
        <dbReference type="ARBA" id="ARBA00049119"/>
    </source>
</evidence>
<dbReference type="Proteomes" id="UP000279236">
    <property type="component" value="Unassembled WGS sequence"/>
</dbReference>
<gene>
    <name evidence="12" type="ORF">EHS24_000061</name>
</gene>
<evidence type="ECO:0000256" key="3">
    <source>
        <dbReference type="ARBA" id="ARBA00022448"/>
    </source>
</evidence>
<dbReference type="NCBIfam" id="TIGR00879">
    <property type="entry name" value="SP"/>
    <property type="match status" value="1"/>
</dbReference>
<accession>A0A427Y8X0</accession>
<dbReference type="Pfam" id="PF00083">
    <property type="entry name" value="Sugar_tr"/>
    <property type="match status" value="1"/>
</dbReference>
<feature type="transmembrane region" description="Helical" evidence="10">
    <location>
        <begin position="47"/>
        <end position="64"/>
    </location>
</feature>
<feature type="transmembrane region" description="Helical" evidence="10">
    <location>
        <begin position="156"/>
        <end position="179"/>
    </location>
</feature>
<keyword evidence="13" id="KW-1185">Reference proteome</keyword>